<proteinExistence type="predicted"/>
<accession>A0A811V2L3</accession>
<sequence length="158" mass="17754">MSNAFTELQFTSEPHTKACLILSWAQRLRSSFGLKSTIFQKGGKMLYLQMGNTLNNNTRSSFAKTALQEFSYRPNTSHKTVMSGRSLTANFVMNSNLFLAKKVLKLISTSNIKYVGTTQCNLYNEINSTATHGLHTQVHTHTLTYSHIFACNLRCCDS</sequence>
<gene>
    <name evidence="1" type="ORF">CCAP1982_LOCUS13178</name>
</gene>
<organism evidence="1 2">
    <name type="scientific">Ceratitis capitata</name>
    <name type="common">Mediterranean fruit fly</name>
    <name type="synonym">Tephritis capitata</name>
    <dbReference type="NCBI Taxonomy" id="7213"/>
    <lineage>
        <taxon>Eukaryota</taxon>
        <taxon>Metazoa</taxon>
        <taxon>Ecdysozoa</taxon>
        <taxon>Arthropoda</taxon>
        <taxon>Hexapoda</taxon>
        <taxon>Insecta</taxon>
        <taxon>Pterygota</taxon>
        <taxon>Neoptera</taxon>
        <taxon>Endopterygota</taxon>
        <taxon>Diptera</taxon>
        <taxon>Brachycera</taxon>
        <taxon>Muscomorpha</taxon>
        <taxon>Tephritoidea</taxon>
        <taxon>Tephritidae</taxon>
        <taxon>Ceratitis</taxon>
        <taxon>Ceratitis</taxon>
    </lineage>
</organism>
<keyword evidence="2" id="KW-1185">Reference proteome</keyword>
<reference evidence="1" key="1">
    <citation type="submission" date="2020-11" db="EMBL/GenBank/DDBJ databases">
        <authorList>
            <person name="Whitehead M."/>
        </authorList>
    </citation>
    <scope>NUCLEOTIDE SEQUENCE</scope>
    <source>
        <strain evidence="1">EGII</strain>
    </source>
</reference>
<evidence type="ECO:0000313" key="2">
    <source>
        <dbReference type="Proteomes" id="UP000606786"/>
    </source>
</evidence>
<evidence type="ECO:0000313" key="1">
    <source>
        <dbReference type="EMBL" id="CAD7004788.1"/>
    </source>
</evidence>
<dbReference type="EMBL" id="CAJHJT010000034">
    <property type="protein sequence ID" value="CAD7004788.1"/>
    <property type="molecule type" value="Genomic_DNA"/>
</dbReference>
<dbReference type="AlphaFoldDB" id="A0A811V2L3"/>
<dbReference type="Proteomes" id="UP000606786">
    <property type="component" value="Unassembled WGS sequence"/>
</dbReference>
<protein>
    <submittedName>
        <fullName evidence="1">(Mediterranean fruit fly) hypothetical protein</fullName>
    </submittedName>
</protein>
<name>A0A811V2L3_CERCA</name>
<comment type="caution">
    <text evidence="1">The sequence shown here is derived from an EMBL/GenBank/DDBJ whole genome shotgun (WGS) entry which is preliminary data.</text>
</comment>